<evidence type="ECO:0000313" key="2">
    <source>
        <dbReference type="EMBL" id="MES1920380.1"/>
    </source>
</evidence>
<evidence type="ECO:0000313" key="3">
    <source>
        <dbReference type="Proteomes" id="UP001439008"/>
    </source>
</evidence>
<dbReference type="EC" id="3.4.19.12" evidence="2"/>
<feature type="non-terminal residue" evidence="2">
    <location>
        <position position="1"/>
    </location>
</feature>
<dbReference type="PANTHER" id="PTHR24006">
    <property type="entry name" value="UBIQUITIN CARBOXYL-TERMINAL HYDROLASE"/>
    <property type="match status" value="1"/>
</dbReference>
<dbReference type="Gene3D" id="3.90.70.10">
    <property type="entry name" value="Cysteine proteinases"/>
    <property type="match status" value="1"/>
</dbReference>
<dbReference type="Pfam" id="PF00443">
    <property type="entry name" value="UCH"/>
    <property type="match status" value="1"/>
</dbReference>
<dbReference type="SUPFAM" id="SSF54001">
    <property type="entry name" value="Cysteine proteinases"/>
    <property type="match status" value="1"/>
</dbReference>
<keyword evidence="2" id="KW-0378">Hydrolase</keyword>
<accession>A0ABV2AL43</accession>
<dbReference type="Proteomes" id="UP001439008">
    <property type="component" value="Unassembled WGS sequence"/>
</dbReference>
<dbReference type="InterPro" id="IPR018200">
    <property type="entry name" value="USP_CS"/>
</dbReference>
<name>A0ABV2AL43_9EUKA</name>
<dbReference type="PROSITE" id="PS50235">
    <property type="entry name" value="USP_3"/>
    <property type="match status" value="1"/>
</dbReference>
<sequence>TVTTPAKIERIPKILCLHLSRGLQNAKNNKFVKFDAIISDDYYPFLYDFKFKYVLSAVIEHRGFLFEGHYIAYVKNNNNWYKCSDSKIEYSNIDEVLRTQAYILFYEYESH</sequence>
<evidence type="ECO:0000259" key="1">
    <source>
        <dbReference type="PROSITE" id="PS50235"/>
    </source>
</evidence>
<dbReference type="PROSITE" id="PS00973">
    <property type="entry name" value="USP_2"/>
    <property type="match status" value="1"/>
</dbReference>
<dbReference type="InterPro" id="IPR038765">
    <property type="entry name" value="Papain-like_cys_pep_sf"/>
</dbReference>
<keyword evidence="3" id="KW-1185">Reference proteome</keyword>
<dbReference type="InterPro" id="IPR028889">
    <property type="entry name" value="USP"/>
</dbReference>
<dbReference type="GO" id="GO:0004843">
    <property type="term" value="F:cysteine-type deubiquitinase activity"/>
    <property type="evidence" value="ECO:0007669"/>
    <property type="project" value="UniProtKB-EC"/>
</dbReference>
<dbReference type="InterPro" id="IPR050164">
    <property type="entry name" value="Peptidase_C19"/>
</dbReference>
<dbReference type="InterPro" id="IPR001394">
    <property type="entry name" value="Peptidase_C19_UCH"/>
</dbReference>
<reference evidence="2 3" key="1">
    <citation type="journal article" date="2024" name="BMC Biol.">
        <title>Comparative genomics of Ascetosporea gives new insight into the evolutionary basis for animal parasitism in Rhizaria.</title>
        <authorList>
            <person name="Hiltunen Thoren M."/>
            <person name="Onut-Brannstrom I."/>
            <person name="Alfjorden A."/>
            <person name="Peckova H."/>
            <person name="Swords F."/>
            <person name="Hooper C."/>
            <person name="Holzer A.S."/>
            <person name="Bass D."/>
            <person name="Burki F."/>
        </authorList>
    </citation>
    <scope>NUCLEOTIDE SEQUENCE [LARGE SCALE GENOMIC DNA]</scope>
    <source>
        <strain evidence="2">20-A016</strain>
    </source>
</reference>
<gene>
    <name evidence="2" type="primary">USP22</name>
    <name evidence="2" type="ORF">MHBO_002057</name>
</gene>
<comment type="caution">
    <text evidence="2">The sequence shown here is derived from an EMBL/GenBank/DDBJ whole genome shotgun (WGS) entry which is preliminary data.</text>
</comment>
<dbReference type="EMBL" id="JBDODL010000639">
    <property type="protein sequence ID" value="MES1920380.1"/>
    <property type="molecule type" value="Genomic_DNA"/>
</dbReference>
<protein>
    <submittedName>
        <fullName evidence="2">Ubiquitin carboxyl-terminal hydrolase 22</fullName>
        <ecNumber evidence="2">3.4.19.12</ecNumber>
    </submittedName>
</protein>
<proteinExistence type="predicted"/>
<feature type="domain" description="USP" evidence="1">
    <location>
        <begin position="1"/>
        <end position="109"/>
    </location>
</feature>
<organism evidence="2 3">
    <name type="scientific">Bonamia ostreae</name>
    <dbReference type="NCBI Taxonomy" id="126728"/>
    <lineage>
        <taxon>Eukaryota</taxon>
        <taxon>Sar</taxon>
        <taxon>Rhizaria</taxon>
        <taxon>Endomyxa</taxon>
        <taxon>Ascetosporea</taxon>
        <taxon>Haplosporida</taxon>
        <taxon>Bonamia</taxon>
    </lineage>
</organism>